<evidence type="ECO:0000313" key="6">
    <source>
        <dbReference type="Proteomes" id="UP000001064"/>
    </source>
</evidence>
<dbReference type="SMART" id="SM00397">
    <property type="entry name" value="t_SNARE"/>
    <property type="match status" value="1"/>
</dbReference>
<dbReference type="InterPro" id="IPR010989">
    <property type="entry name" value="SNARE"/>
</dbReference>
<sequence>MYNNQGGYNNNNNQGGYGGGYNQGGGGGYNQGGFGNNNNNNNNRQYNSGGGYNSNGYNGNNMNNNNGFNSNSGGGIEQDVQMNPDYQDTSRNIQQMQIAISTLTKLVQQLGTPKDSMEIRDKIRNCVESTTGLIHNSSNKVKNLSSLSKSTRDSRNKLLYDKLCREYNQCIQQFKEIATTASRKEKSTPLPTNNPNESQNPFNNNNNNRNNQAISNNSTFQGGYYDEQEDESQSLMESSRMQQLKQIESEREYQNSIIQERDEGIRKIEQSIVEINEIFLDLSNIVAEQGVMINTIEASLESTAMNTKEGVVHLQKASQHQRSSRTKMCWIALILLIVAAVLGIILFFTLRK</sequence>
<evidence type="ECO:0000256" key="3">
    <source>
        <dbReference type="SAM" id="Phobius"/>
    </source>
</evidence>
<comment type="similarity">
    <text evidence="1">Belongs to the syntaxin family.</text>
</comment>
<keyword evidence="3" id="KW-1133">Transmembrane helix</keyword>
<feature type="region of interest" description="Disordered" evidence="2">
    <location>
        <begin position="181"/>
        <end position="243"/>
    </location>
</feature>
<dbReference type="InterPro" id="IPR006011">
    <property type="entry name" value="Syntaxin_N"/>
</dbReference>
<dbReference type="RefSeq" id="XP_003285135.1">
    <property type="nucleotide sequence ID" value="XM_003285087.1"/>
</dbReference>
<dbReference type="GO" id="GO:0048278">
    <property type="term" value="P:vesicle docking"/>
    <property type="evidence" value="ECO:0000318"/>
    <property type="project" value="GO_Central"/>
</dbReference>
<evidence type="ECO:0000256" key="1">
    <source>
        <dbReference type="ARBA" id="ARBA00009063"/>
    </source>
</evidence>
<dbReference type="Proteomes" id="UP000001064">
    <property type="component" value="Unassembled WGS sequence"/>
</dbReference>
<dbReference type="InterPro" id="IPR000727">
    <property type="entry name" value="T_SNARE_dom"/>
</dbReference>
<dbReference type="CDD" id="cd15840">
    <property type="entry name" value="SNARE_Qa"/>
    <property type="match status" value="1"/>
</dbReference>
<dbReference type="GeneID" id="10502275"/>
<dbReference type="GO" id="GO:0006906">
    <property type="term" value="P:vesicle fusion"/>
    <property type="evidence" value="ECO:0000318"/>
    <property type="project" value="GO_Central"/>
</dbReference>
<dbReference type="Gene3D" id="1.20.58.70">
    <property type="match status" value="1"/>
</dbReference>
<dbReference type="GO" id="GO:0012505">
    <property type="term" value="C:endomembrane system"/>
    <property type="evidence" value="ECO:0000318"/>
    <property type="project" value="GO_Central"/>
</dbReference>
<dbReference type="PANTHER" id="PTHR19957:SF38">
    <property type="entry name" value="LD27581P"/>
    <property type="match status" value="1"/>
</dbReference>
<protein>
    <recommendedName>
        <fullName evidence="4">t-SNARE coiled-coil homology domain-containing protein</fullName>
    </recommendedName>
</protein>
<dbReference type="InterPro" id="IPR006012">
    <property type="entry name" value="Syntaxin/epimorphin_CS"/>
</dbReference>
<dbReference type="GO" id="GO:0005484">
    <property type="term" value="F:SNAP receptor activity"/>
    <property type="evidence" value="ECO:0000318"/>
    <property type="project" value="GO_Central"/>
</dbReference>
<proteinExistence type="inferred from homology"/>
<keyword evidence="3" id="KW-0812">Transmembrane</keyword>
<dbReference type="PANTHER" id="PTHR19957">
    <property type="entry name" value="SYNTAXIN"/>
    <property type="match status" value="1"/>
</dbReference>
<dbReference type="FunFam" id="1.20.58.70:FF:000078">
    <property type="entry name" value="Syntaxin-7A"/>
    <property type="match status" value="1"/>
</dbReference>
<dbReference type="AlphaFoldDB" id="F0ZCI9"/>
<gene>
    <name evidence="5" type="ORF">DICPUDRAFT_148991</name>
</gene>
<feature type="transmembrane region" description="Helical" evidence="3">
    <location>
        <begin position="330"/>
        <end position="350"/>
    </location>
</feature>
<dbReference type="VEuPathDB" id="AmoebaDB:DICPUDRAFT_148991"/>
<dbReference type="PROSITE" id="PS00914">
    <property type="entry name" value="SYNTAXIN"/>
    <property type="match status" value="1"/>
</dbReference>
<dbReference type="eggNOG" id="KOG0811">
    <property type="taxonomic scope" value="Eukaryota"/>
</dbReference>
<dbReference type="SUPFAM" id="SSF47661">
    <property type="entry name" value="t-snare proteins"/>
    <property type="match status" value="1"/>
</dbReference>
<accession>F0ZCI9</accession>
<evidence type="ECO:0000256" key="2">
    <source>
        <dbReference type="SAM" id="MobiDB-lite"/>
    </source>
</evidence>
<dbReference type="GO" id="GO:0000149">
    <property type="term" value="F:SNARE binding"/>
    <property type="evidence" value="ECO:0000318"/>
    <property type="project" value="GO_Central"/>
</dbReference>
<dbReference type="Pfam" id="PF14523">
    <property type="entry name" value="Syntaxin_2"/>
    <property type="match status" value="1"/>
</dbReference>
<feature type="compositionally biased region" description="Low complexity" evidence="2">
    <location>
        <begin position="36"/>
        <end position="47"/>
    </location>
</feature>
<feature type="region of interest" description="Disordered" evidence="2">
    <location>
        <begin position="32"/>
        <end position="81"/>
    </location>
</feature>
<name>F0ZCI9_DICPU</name>
<organism evidence="5 6">
    <name type="scientific">Dictyostelium purpureum</name>
    <name type="common">Slime mold</name>
    <dbReference type="NCBI Taxonomy" id="5786"/>
    <lineage>
        <taxon>Eukaryota</taxon>
        <taxon>Amoebozoa</taxon>
        <taxon>Evosea</taxon>
        <taxon>Eumycetozoa</taxon>
        <taxon>Dictyostelia</taxon>
        <taxon>Dictyosteliales</taxon>
        <taxon>Dictyosteliaceae</taxon>
        <taxon>Dictyostelium</taxon>
    </lineage>
</organism>
<evidence type="ECO:0000313" key="5">
    <source>
        <dbReference type="EMBL" id="EGC38378.1"/>
    </source>
</evidence>
<dbReference type="GO" id="GO:0006886">
    <property type="term" value="P:intracellular protein transport"/>
    <property type="evidence" value="ECO:0000318"/>
    <property type="project" value="GO_Central"/>
</dbReference>
<dbReference type="KEGG" id="dpp:DICPUDRAFT_148991"/>
<dbReference type="GO" id="GO:0031201">
    <property type="term" value="C:SNARE complex"/>
    <property type="evidence" value="ECO:0000318"/>
    <property type="project" value="GO_Central"/>
</dbReference>
<reference evidence="6" key="1">
    <citation type="journal article" date="2011" name="Genome Biol.">
        <title>Comparative genomics of the social amoebae Dictyostelium discoideum and Dictyostelium purpureum.</title>
        <authorList>
            <consortium name="US DOE Joint Genome Institute (JGI-PGF)"/>
            <person name="Sucgang R."/>
            <person name="Kuo A."/>
            <person name="Tian X."/>
            <person name="Salerno W."/>
            <person name="Parikh A."/>
            <person name="Feasley C.L."/>
            <person name="Dalin E."/>
            <person name="Tu H."/>
            <person name="Huang E."/>
            <person name="Barry K."/>
            <person name="Lindquist E."/>
            <person name="Shapiro H."/>
            <person name="Bruce D."/>
            <person name="Schmutz J."/>
            <person name="Salamov A."/>
            <person name="Fey P."/>
            <person name="Gaudet P."/>
            <person name="Anjard C."/>
            <person name="Babu M.M."/>
            <person name="Basu S."/>
            <person name="Bushmanova Y."/>
            <person name="van der Wel H."/>
            <person name="Katoh-Kurasawa M."/>
            <person name="Dinh C."/>
            <person name="Coutinho P.M."/>
            <person name="Saito T."/>
            <person name="Elias M."/>
            <person name="Schaap P."/>
            <person name="Kay R.R."/>
            <person name="Henrissat B."/>
            <person name="Eichinger L."/>
            <person name="Rivero F."/>
            <person name="Putnam N.H."/>
            <person name="West C.M."/>
            <person name="Loomis W.F."/>
            <person name="Chisholm R.L."/>
            <person name="Shaulsky G."/>
            <person name="Strassmann J.E."/>
            <person name="Queller D.C."/>
            <person name="Kuspa A."/>
            <person name="Grigoriev I.V."/>
        </authorList>
    </citation>
    <scope>NUCLEOTIDE SEQUENCE [LARGE SCALE GENOMIC DNA]</scope>
    <source>
        <strain evidence="6">QSDP1</strain>
    </source>
</reference>
<dbReference type="GO" id="GO:0008333">
    <property type="term" value="P:endosome to lysosome transport"/>
    <property type="evidence" value="ECO:0007669"/>
    <property type="project" value="EnsemblProtists"/>
</dbReference>
<feature type="compositionally biased region" description="Polar residues" evidence="2">
    <location>
        <begin position="233"/>
        <end position="243"/>
    </location>
</feature>
<dbReference type="FunCoup" id="F0ZCI9">
    <property type="interactions" value="567"/>
</dbReference>
<feature type="compositionally biased region" description="Low complexity" evidence="2">
    <location>
        <begin position="54"/>
        <end position="71"/>
    </location>
</feature>
<dbReference type="InterPro" id="IPR045242">
    <property type="entry name" value="Syntaxin"/>
</dbReference>
<dbReference type="STRING" id="5786.F0ZCI9"/>
<dbReference type="GO" id="GO:0030666">
    <property type="term" value="C:endocytic vesicle membrane"/>
    <property type="evidence" value="ECO:0007669"/>
    <property type="project" value="EnsemblProtists"/>
</dbReference>
<dbReference type="OMA" id="LMTYTKQ"/>
<dbReference type="EMBL" id="GL870978">
    <property type="protein sequence ID" value="EGC38378.1"/>
    <property type="molecule type" value="Genomic_DNA"/>
</dbReference>
<dbReference type="InParanoid" id="F0ZCI9"/>
<feature type="compositionally biased region" description="Low complexity" evidence="2">
    <location>
        <begin position="193"/>
        <end position="217"/>
    </location>
</feature>
<evidence type="ECO:0000259" key="4">
    <source>
        <dbReference type="PROSITE" id="PS50192"/>
    </source>
</evidence>
<keyword evidence="6" id="KW-1185">Reference proteome</keyword>
<dbReference type="OrthoDB" id="19176at2759"/>
<dbReference type="Pfam" id="PF05739">
    <property type="entry name" value="SNARE"/>
    <property type="match status" value="1"/>
</dbReference>
<feature type="domain" description="T-SNARE coiled-coil homology" evidence="4">
    <location>
        <begin position="255"/>
        <end position="317"/>
    </location>
</feature>
<dbReference type="PROSITE" id="PS50192">
    <property type="entry name" value="T_SNARE"/>
    <property type="match status" value="1"/>
</dbReference>
<dbReference type="GO" id="GO:0010008">
    <property type="term" value="C:endosome membrane"/>
    <property type="evidence" value="ECO:0007669"/>
    <property type="project" value="EnsemblProtists"/>
</dbReference>
<dbReference type="Gene3D" id="1.20.5.110">
    <property type="match status" value="1"/>
</dbReference>
<keyword evidence="3" id="KW-0472">Membrane</keyword>